<keyword evidence="1" id="KW-1133">Transmembrane helix</keyword>
<comment type="caution">
    <text evidence="2">The sequence shown here is derived from an EMBL/GenBank/DDBJ whole genome shotgun (WGS) entry which is preliminary data.</text>
</comment>
<reference evidence="2 3" key="1">
    <citation type="journal article" date="2018" name="BMC Genomics">
        <title>The genome of Naegleria lovaniensis, the basis for a comparative approach to unravel pathogenicity factors of the human pathogenic amoeba N. fowleri.</title>
        <authorList>
            <person name="Liechti N."/>
            <person name="Schurch N."/>
            <person name="Bruggmann R."/>
            <person name="Wittwer M."/>
        </authorList>
    </citation>
    <scope>NUCLEOTIDE SEQUENCE [LARGE SCALE GENOMIC DNA]</scope>
    <source>
        <strain evidence="2 3">ATCC 30569</strain>
    </source>
</reference>
<dbReference type="Proteomes" id="UP000816034">
    <property type="component" value="Unassembled WGS sequence"/>
</dbReference>
<evidence type="ECO:0000256" key="1">
    <source>
        <dbReference type="SAM" id="Phobius"/>
    </source>
</evidence>
<dbReference type="GeneID" id="68095778"/>
<keyword evidence="1" id="KW-0812">Transmembrane</keyword>
<gene>
    <name evidence="2" type="ORF">C9374_003323</name>
</gene>
<dbReference type="RefSeq" id="XP_044549501.1">
    <property type="nucleotide sequence ID" value="XM_044692839.1"/>
</dbReference>
<feature type="transmembrane region" description="Helical" evidence="1">
    <location>
        <begin position="180"/>
        <end position="198"/>
    </location>
</feature>
<evidence type="ECO:0000313" key="2">
    <source>
        <dbReference type="EMBL" id="KAG2385508.1"/>
    </source>
</evidence>
<evidence type="ECO:0000313" key="3">
    <source>
        <dbReference type="Proteomes" id="UP000816034"/>
    </source>
</evidence>
<keyword evidence="3" id="KW-1185">Reference proteome</keyword>
<name>A0AA88KK79_NAELO</name>
<organism evidence="2 3">
    <name type="scientific">Naegleria lovaniensis</name>
    <name type="common">Amoeba</name>
    <dbReference type="NCBI Taxonomy" id="51637"/>
    <lineage>
        <taxon>Eukaryota</taxon>
        <taxon>Discoba</taxon>
        <taxon>Heterolobosea</taxon>
        <taxon>Tetramitia</taxon>
        <taxon>Eutetramitia</taxon>
        <taxon>Vahlkampfiidae</taxon>
        <taxon>Naegleria</taxon>
    </lineage>
</organism>
<keyword evidence="1" id="KW-0472">Membrane</keyword>
<dbReference type="AlphaFoldDB" id="A0AA88KK79"/>
<accession>A0AA88KK79</accession>
<sequence length="591" mass="70111">MSQHNQPSTERLYHDLLSDESFFIHYFLSEFVEPKELLGVWCLTNSKWRRDILHSEHLWARKFQQRFYTLYDLIQRWKVMEYYKPSQFQMLEVLSRELTRKNVHHSFQNNNESKWAQEMLLQDSGSLLKMELGTLRSKYEHVQLVSYMYCHFAFYSENYCGVRSEPKSKRMDTKNLSLNFIYFRYFTFLAFGIFSWPTISVKFKDLYMQLLYKIMSRFSCPLLLLYLETNLEQECQQLLTELGILPPKSLSDTNGHSKEHILKTILFNENYLSQLILRMELKAHDPYGEHQYATSLELPLRYPLGSIIQEMSSDLQMTIIQENQGSISSPLNKPSSYYQVRLLGTTTSNVITRIGESSKRYFLQRLKRIVSNLARKSQQLATATDTMIQNGIVEFGSNLLLCKHLDEFPSRLEISQLLDGSNDQESEILMYSNRVSFTGFEREYGKAWDKWERYGFHMKRSTRKQRYSQETFKSNESARDLKTCIERCTCRYLKLILLSEPFYQNLFDHGAKELGIEIDYDQCKLMFFGVALMMLPYLSEIVEFRLLECMSANTRMFSLIQEEHVIKARQQLNESMQKMSHHMGFLVHLKF</sequence>
<dbReference type="EMBL" id="PYSW02000018">
    <property type="protein sequence ID" value="KAG2385508.1"/>
    <property type="molecule type" value="Genomic_DNA"/>
</dbReference>
<protein>
    <submittedName>
        <fullName evidence="2">Uncharacterized protein</fullName>
    </submittedName>
</protein>
<proteinExistence type="predicted"/>